<protein>
    <submittedName>
        <fullName evidence="1">Uncharacterized protein</fullName>
    </submittedName>
</protein>
<gene>
    <name evidence="1" type="ORF">F5876DRAFT_91324</name>
</gene>
<organism evidence="1 2">
    <name type="scientific">Lentinula aff. lateritia</name>
    <dbReference type="NCBI Taxonomy" id="2804960"/>
    <lineage>
        <taxon>Eukaryota</taxon>
        <taxon>Fungi</taxon>
        <taxon>Dikarya</taxon>
        <taxon>Basidiomycota</taxon>
        <taxon>Agaricomycotina</taxon>
        <taxon>Agaricomycetes</taxon>
        <taxon>Agaricomycetidae</taxon>
        <taxon>Agaricales</taxon>
        <taxon>Marasmiineae</taxon>
        <taxon>Omphalotaceae</taxon>
        <taxon>Lentinula</taxon>
    </lineage>
</organism>
<reference evidence="1" key="1">
    <citation type="submission" date="2022-09" db="EMBL/GenBank/DDBJ databases">
        <title>A Global Phylogenomic Analysis of the Shiitake Genus Lentinula.</title>
        <authorList>
            <consortium name="DOE Joint Genome Institute"/>
            <person name="Sierra-Patev S."/>
            <person name="Min B."/>
            <person name="Naranjo-Ortiz M."/>
            <person name="Looney B."/>
            <person name="Konkel Z."/>
            <person name="Slot J.C."/>
            <person name="Sakamoto Y."/>
            <person name="Steenwyk J.L."/>
            <person name="Rokas A."/>
            <person name="Carro J."/>
            <person name="Camarero S."/>
            <person name="Ferreira P."/>
            <person name="Molpeceres G."/>
            <person name="Ruiz-Duenas F.J."/>
            <person name="Serrano A."/>
            <person name="Henrissat B."/>
            <person name="Drula E."/>
            <person name="Hughes K.W."/>
            <person name="Mata J.L."/>
            <person name="Ishikawa N.K."/>
            <person name="Vargas-Isla R."/>
            <person name="Ushijima S."/>
            <person name="Smith C.A."/>
            <person name="Ahrendt S."/>
            <person name="Andreopoulos W."/>
            <person name="He G."/>
            <person name="Labutti K."/>
            <person name="Lipzen A."/>
            <person name="Ng V."/>
            <person name="Riley R."/>
            <person name="Sandor L."/>
            <person name="Barry K."/>
            <person name="Martinez A.T."/>
            <person name="Xiao Y."/>
            <person name="Gibbons J.G."/>
            <person name="Terashima K."/>
            <person name="Grigoriev I.V."/>
            <person name="Hibbett D.S."/>
        </authorList>
    </citation>
    <scope>NUCLEOTIDE SEQUENCE</scope>
    <source>
        <strain evidence="1">TMI1499</strain>
    </source>
</reference>
<name>A0ACC1TM85_9AGAR</name>
<comment type="caution">
    <text evidence="1">The sequence shown here is derived from an EMBL/GenBank/DDBJ whole genome shotgun (WGS) entry which is preliminary data.</text>
</comment>
<dbReference type="Proteomes" id="UP001163835">
    <property type="component" value="Unassembled WGS sequence"/>
</dbReference>
<dbReference type="EMBL" id="MU795519">
    <property type="protein sequence ID" value="KAJ3805855.1"/>
    <property type="molecule type" value="Genomic_DNA"/>
</dbReference>
<evidence type="ECO:0000313" key="1">
    <source>
        <dbReference type="EMBL" id="KAJ3805855.1"/>
    </source>
</evidence>
<proteinExistence type="predicted"/>
<accession>A0ACC1TM85</accession>
<evidence type="ECO:0000313" key="2">
    <source>
        <dbReference type="Proteomes" id="UP001163835"/>
    </source>
</evidence>
<keyword evidence="2" id="KW-1185">Reference proteome</keyword>
<sequence length="351" mass="38839">MAAKIDFSLLFQPLRIGAVTLRNRVLMSALTRNRALPTNVPNDLMVEYYRQRAESAGLIVSEGILICQQGTEWPHAPGIWNQEQIIWHLGRVSHPEAPEQIASGQASPGPSAIAARGGKFRFLPGTPGYVTPTEIDDPMKLIALYKQAAINDSTDGSNLRMDNWGGSIENRSRFGLEVLKAVSEVWGPDRVGIKLSPAGGYNDMGMPLEETLETYNYFIAQVDKLGFAYIVLQRYTQFLDPIIDGKRRAIDNDVIGAYGHLVKKSTLLSNGSFTPEEAARTVSEGKVVGVFWGQLWVSHPDLAKRIQNGKPTDTPIDLHTLYGNIAGTTLDDQRIGYTDYPFAEYSSLRDR</sequence>